<organism evidence="2 3">
    <name type="scientific">Duganella margarita</name>
    <dbReference type="NCBI Taxonomy" id="2692170"/>
    <lineage>
        <taxon>Bacteria</taxon>
        <taxon>Pseudomonadati</taxon>
        <taxon>Pseudomonadota</taxon>
        <taxon>Betaproteobacteria</taxon>
        <taxon>Burkholderiales</taxon>
        <taxon>Oxalobacteraceae</taxon>
        <taxon>Telluria group</taxon>
        <taxon>Duganella</taxon>
    </lineage>
</organism>
<reference evidence="2 3" key="1">
    <citation type="submission" date="2019-12" db="EMBL/GenBank/DDBJ databases">
        <title>Novel species isolated from a subtropical stream in China.</title>
        <authorList>
            <person name="Lu H."/>
        </authorList>
    </citation>
    <scope>NUCLEOTIDE SEQUENCE [LARGE SCALE GENOMIC DNA]</scope>
    <source>
        <strain evidence="2 3">FT109W</strain>
    </source>
</reference>
<dbReference type="Proteomes" id="UP000466332">
    <property type="component" value="Unassembled WGS sequence"/>
</dbReference>
<gene>
    <name evidence="2" type="ORF">GTP55_23850</name>
</gene>
<sequence>MHHLRWLSFTALLLTTGALAQAAGPALPGGWIPLPAPTLSGAFLHEGNADTAVLTADKDGYGLVVVPDAASGAEARVVKTFHDIAANPPQLSLIKPGNYQPLCHGGGTCPPVSIASEAIGLCFGEASCEILYFDGKAFRDIAITD</sequence>
<proteinExistence type="predicted"/>
<keyword evidence="3" id="KW-1185">Reference proteome</keyword>
<feature type="chain" id="PRO_5045774635" evidence="1">
    <location>
        <begin position="23"/>
        <end position="145"/>
    </location>
</feature>
<evidence type="ECO:0000313" key="2">
    <source>
        <dbReference type="EMBL" id="MYN42382.1"/>
    </source>
</evidence>
<evidence type="ECO:0000313" key="3">
    <source>
        <dbReference type="Proteomes" id="UP000466332"/>
    </source>
</evidence>
<name>A0ABW9WMF6_9BURK</name>
<dbReference type="EMBL" id="WWCS01000020">
    <property type="protein sequence ID" value="MYN42382.1"/>
    <property type="molecule type" value="Genomic_DNA"/>
</dbReference>
<keyword evidence="1" id="KW-0732">Signal</keyword>
<protein>
    <submittedName>
        <fullName evidence="2">Uncharacterized protein</fullName>
    </submittedName>
</protein>
<comment type="caution">
    <text evidence="2">The sequence shown here is derived from an EMBL/GenBank/DDBJ whole genome shotgun (WGS) entry which is preliminary data.</text>
</comment>
<accession>A0ABW9WMF6</accession>
<evidence type="ECO:0000256" key="1">
    <source>
        <dbReference type="SAM" id="SignalP"/>
    </source>
</evidence>
<dbReference type="RefSeq" id="WP_161047296.1">
    <property type="nucleotide sequence ID" value="NZ_WWCS01000020.1"/>
</dbReference>
<feature type="signal peptide" evidence="1">
    <location>
        <begin position="1"/>
        <end position="22"/>
    </location>
</feature>